<gene>
    <name evidence="7" type="primary">rpl6</name>
    <name evidence="7" type="ORF">NMSP_0750</name>
</gene>
<dbReference type="PANTHER" id="PTHR11655:SF16">
    <property type="entry name" value="60S RIBOSOMAL PROTEIN L9"/>
    <property type="match status" value="1"/>
</dbReference>
<dbReference type="PIRSF" id="PIRSF002162">
    <property type="entry name" value="Ribosomal_L6"/>
    <property type="match status" value="1"/>
</dbReference>
<dbReference type="Pfam" id="PF00347">
    <property type="entry name" value="Ribosomal_L6"/>
    <property type="match status" value="1"/>
</dbReference>
<dbReference type="Gene3D" id="3.90.930.12">
    <property type="entry name" value="Ribosomal protein L6, alpha-beta domain"/>
    <property type="match status" value="2"/>
</dbReference>
<keyword evidence="4" id="KW-0687">Ribonucleoprotein</keyword>
<dbReference type="AlphaFoldDB" id="A0A2Z2HT49"/>
<dbReference type="InterPro" id="IPR000702">
    <property type="entry name" value="Ribosomal_uL6-like"/>
</dbReference>
<evidence type="ECO:0000259" key="6">
    <source>
        <dbReference type="Pfam" id="PF00347"/>
    </source>
</evidence>
<dbReference type="PANTHER" id="PTHR11655">
    <property type="entry name" value="60S/50S RIBOSOMAL PROTEIN L6/L9"/>
    <property type="match status" value="1"/>
</dbReference>
<dbReference type="GO" id="GO:0019843">
    <property type="term" value="F:rRNA binding"/>
    <property type="evidence" value="ECO:0007669"/>
    <property type="project" value="UniProtKB-KW"/>
</dbReference>
<dbReference type="GO" id="GO:0003735">
    <property type="term" value="F:structural constituent of ribosome"/>
    <property type="evidence" value="ECO:0007669"/>
    <property type="project" value="InterPro"/>
</dbReference>
<keyword evidence="1" id="KW-0699">rRNA-binding</keyword>
<dbReference type="RefSeq" id="WP_086907493.1">
    <property type="nucleotide sequence ID" value="NZ_CP021324.1"/>
</dbReference>
<evidence type="ECO:0000256" key="1">
    <source>
        <dbReference type="ARBA" id="ARBA00022730"/>
    </source>
</evidence>
<keyword evidence="8" id="KW-1185">Reference proteome</keyword>
<protein>
    <recommendedName>
        <fullName evidence="5">50S ribosomal protein L6</fullName>
    </recommendedName>
</protein>
<evidence type="ECO:0000256" key="4">
    <source>
        <dbReference type="ARBA" id="ARBA00023274"/>
    </source>
</evidence>
<feature type="domain" description="Large ribosomal subunit protein uL6 alpha-beta" evidence="6">
    <location>
        <begin position="99"/>
        <end position="173"/>
    </location>
</feature>
<keyword evidence="3 7" id="KW-0689">Ribosomal protein</keyword>
<dbReference type="SUPFAM" id="SSF56053">
    <property type="entry name" value="Ribosomal protein L6"/>
    <property type="match status" value="2"/>
</dbReference>
<organism evidence="7 8">
    <name type="scientific">Candidatus Nitrosomarinus catalinensis</name>
    <dbReference type="NCBI Taxonomy" id="1898749"/>
    <lineage>
        <taxon>Archaea</taxon>
        <taxon>Nitrososphaerota</taxon>
        <taxon>Nitrososphaeria</taxon>
        <taxon>Nitrosopumilales</taxon>
        <taxon>Nitrosopumilaceae</taxon>
        <taxon>Candidatus Nitrosomarinus</taxon>
    </lineage>
</organism>
<evidence type="ECO:0000256" key="2">
    <source>
        <dbReference type="ARBA" id="ARBA00022884"/>
    </source>
</evidence>
<dbReference type="EMBL" id="CP021324">
    <property type="protein sequence ID" value="ARS64370.1"/>
    <property type="molecule type" value="Genomic_DNA"/>
</dbReference>
<keyword evidence="2" id="KW-0694">RNA-binding</keyword>
<dbReference type="GO" id="GO:0022625">
    <property type="term" value="C:cytosolic large ribosomal subunit"/>
    <property type="evidence" value="ECO:0007669"/>
    <property type="project" value="TreeGrafter"/>
</dbReference>
<dbReference type="GO" id="GO:0002181">
    <property type="term" value="P:cytoplasmic translation"/>
    <property type="evidence" value="ECO:0007669"/>
    <property type="project" value="TreeGrafter"/>
</dbReference>
<dbReference type="KEGG" id="nct:NMSP_0750"/>
<evidence type="ECO:0000256" key="3">
    <source>
        <dbReference type="ARBA" id="ARBA00022980"/>
    </source>
</evidence>
<dbReference type="OrthoDB" id="7144at2157"/>
<dbReference type="NCBIfam" id="NF004037">
    <property type="entry name" value="PRK05518.1"/>
    <property type="match status" value="1"/>
</dbReference>
<accession>A0A2Z2HT49</accession>
<evidence type="ECO:0000313" key="8">
    <source>
        <dbReference type="Proteomes" id="UP000249949"/>
    </source>
</evidence>
<evidence type="ECO:0000256" key="5">
    <source>
        <dbReference type="ARBA" id="ARBA00035454"/>
    </source>
</evidence>
<dbReference type="InterPro" id="IPR036789">
    <property type="entry name" value="Ribosomal_uL6-like_a/b-dom_sf"/>
</dbReference>
<dbReference type="GeneID" id="32901231"/>
<sequence>MSTSQLEKFQDEVEIPEGVTITQKKHMLTFVGPLGKTHQSFRKIPVNLEITDSKVLLTTIDQRKKDYAILHAARSLIRNICEGLITGYTIKMKVVFAHFPITVKVEGKDVIIENFQGERAPRKTVIVGNTKVIPKGEDVILTGEVWTDITQTAANIELKTKVKNKDHRVFLDGIYAFEKKKGIDK</sequence>
<dbReference type="InterPro" id="IPR020040">
    <property type="entry name" value="Ribosomal_uL6_a/b-dom"/>
</dbReference>
<dbReference type="FunFam" id="3.90.930.12:FF:000008">
    <property type="entry name" value="50S ribosomal protein L6"/>
    <property type="match status" value="1"/>
</dbReference>
<evidence type="ECO:0000313" key="7">
    <source>
        <dbReference type="EMBL" id="ARS64370.1"/>
    </source>
</evidence>
<name>A0A2Z2HT49_9ARCH</name>
<proteinExistence type="predicted"/>
<reference evidence="7 8" key="1">
    <citation type="journal article" date="2017" name="Environ. Microbiol.">
        <title>Genome and epigenome of a novel marine Thaumarchaeota strain suggest viral infection, phosphorothioation DNA modification and multiple restriction systems.</title>
        <authorList>
            <person name="Ahlgren N.A."/>
            <person name="Chen Y."/>
            <person name="Needham D.M."/>
            <person name="Parada A.E."/>
            <person name="Sachdeva R."/>
            <person name="Trinh V."/>
            <person name="Chen T."/>
            <person name="Fuhrman J.A."/>
        </authorList>
    </citation>
    <scope>NUCLEOTIDE SEQUENCE [LARGE SCALE GENOMIC DNA]</scope>
    <source>
        <strain evidence="7 8">SPOT01</strain>
    </source>
</reference>
<dbReference type="Proteomes" id="UP000249949">
    <property type="component" value="Chromosome"/>
</dbReference>